<evidence type="ECO:0000313" key="2">
    <source>
        <dbReference type="Proteomes" id="UP000003639"/>
    </source>
</evidence>
<dbReference type="EMBL" id="AAXG02000011">
    <property type="protein sequence ID" value="EDN00383.1"/>
    <property type="molecule type" value="Genomic_DNA"/>
</dbReference>
<organism evidence="1 2">
    <name type="scientific">Pseudoflavonifractor capillosus ATCC 29799</name>
    <dbReference type="NCBI Taxonomy" id="411467"/>
    <lineage>
        <taxon>Bacteria</taxon>
        <taxon>Bacillati</taxon>
        <taxon>Bacillota</taxon>
        <taxon>Clostridia</taxon>
        <taxon>Eubacteriales</taxon>
        <taxon>Oscillospiraceae</taxon>
        <taxon>Pseudoflavonifractor</taxon>
    </lineage>
</organism>
<keyword evidence="2" id="KW-1185">Reference proteome</keyword>
<dbReference type="Proteomes" id="UP000003639">
    <property type="component" value="Unassembled WGS sequence"/>
</dbReference>
<protein>
    <submittedName>
        <fullName evidence="1">Uncharacterized protein</fullName>
    </submittedName>
</protein>
<comment type="caution">
    <text evidence="1">The sequence shown here is derived from an EMBL/GenBank/DDBJ whole genome shotgun (WGS) entry which is preliminary data.</text>
</comment>
<sequence length="27" mass="3456">MVFIKCKKIFFLQMKKLEKWILINREK</sequence>
<gene>
    <name evidence="1" type="ORF">BACCAP_01717</name>
</gene>
<accession>A6NU36</accession>
<reference evidence="1 2" key="1">
    <citation type="submission" date="2007-04" db="EMBL/GenBank/DDBJ databases">
        <authorList>
            <person name="Fulton L."/>
            <person name="Clifton S."/>
            <person name="Fulton B."/>
            <person name="Xu J."/>
            <person name="Minx P."/>
            <person name="Pepin K.H."/>
            <person name="Johnson M."/>
            <person name="Thiruvilangam P."/>
            <person name="Bhonagiri V."/>
            <person name="Nash W.E."/>
            <person name="Mardis E.R."/>
            <person name="Wilson R.K."/>
        </authorList>
    </citation>
    <scope>NUCLEOTIDE SEQUENCE [LARGE SCALE GENOMIC DNA]</scope>
    <source>
        <strain evidence="1 2">ATCC 29799</strain>
    </source>
</reference>
<proteinExistence type="predicted"/>
<reference evidence="1 2" key="2">
    <citation type="submission" date="2007-06" db="EMBL/GenBank/DDBJ databases">
        <title>Draft genome sequence of Pseudoflavonifractor capillosus ATCC 29799.</title>
        <authorList>
            <person name="Sudarsanam P."/>
            <person name="Ley R."/>
            <person name="Guruge J."/>
            <person name="Turnbaugh P.J."/>
            <person name="Mahowald M."/>
            <person name="Liep D."/>
            <person name="Gordon J."/>
        </authorList>
    </citation>
    <scope>NUCLEOTIDE SEQUENCE [LARGE SCALE GENOMIC DNA]</scope>
    <source>
        <strain evidence="1 2">ATCC 29799</strain>
    </source>
</reference>
<evidence type="ECO:0000313" key="1">
    <source>
        <dbReference type="EMBL" id="EDN00383.1"/>
    </source>
</evidence>
<name>A6NU36_9FIRM</name>
<dbReference type="AlphaFoldDB" id="A6NU36"/>